<dbReference type="InterPro" id="IPR007450">
    <property type="entry name" value="BamE_dom"/>
</dbReference>
<evidence type="ECO:0000313" key="5">
    <source>
        <dbReference type="EMBL" id="GEC97078.1"/>
    </source>
</evidence>
<proteinExistence type="predicted"/>
<dbReference type="Gene3D" id="3.30.1450.10">
    <property type="match status" value="1"/>
</dbReference>
<dbReference type="InterPro" id="IPR037873">
    <property type="entry name" value="BamE-like"/>
</dbReference>
<dbReference type="GO" id="GO:0019867">
    <property type="term" value="C:outer membrane"/>
    <property type="evidence" value="ECO:0007669"/>
    <property type="project" value="InterPro"/>
</dbReference>
<sequence>MKRLISLLLGALAMLGLAACDAVNMKDLKPGVSTGYDVRDKLGKPGIEWRNDDGSVTWEYTRQPEGTECFMATIGPDNILKSLDNVLTPQNFARVQPGWTRDQVRRLLGKPRSVQKFAMKREEVWDWRLPPEFSAEVFFNIHFDEAGVVTGTSRSTQPRGN</sequence>
<dbReference type="OrthoDB" id="5297256at2"/>
<dbReference type="EMBL" id="BJNV01000063">
    <property type="protein sequence ID" value="GEC97078.1"/>
    <property type="molecule type" value="Genomic_DNA"/>
</dbReference>
<feature type="signal peptide" evidence="3">
    <location>
        <begin position="1"/>
        <end position="18"/>
    </location>
</feature>
<evidence type="ECO:0000256" key="2">
    <source>
        <dbReference type="ARBA" id="ARBA00023136"/>
    </source>
</evidence>
<dbReference type="AlphaFoldDB" id="A0A4Y4CW09"/>
<dbReference type="Proteomes" id="UP000318422">
    <property type="component" value="Unassembled WGS sequence"/>
</dbReference>
<name>A0A4Y4CW09_ZOORA</name>
<reference evidence="5 6" key="1">
    <citation type="submission" date="2019-06" db="EMBL/GenBank/DDBJ databases">
        <title>Whole genome shotgun sequence of Zoogloea ramigera NBRC 15342.</title>
        <authorList>
            <person name="Hosoyama A."/>
            <person name="Uohara A."/>
            <person name="Ohji S."/>
            <person name="Ichikawa N."/>
        </authorList>
    </citation>
    <scope>NUCLEOTIDE SEQUENCE [LARGE SCALE GENOMIC DNA]</scope>
    <source>
        <strain evidence="5 6">NBRC 15342</strain>
    </source>
</reference>
<keyword evidence="2" id="KW-0472">Membrane</keyword>
<comment type="caution">
    <text evidence="5">The sequence shown here is derived from an EMBL/GenBank/DDBJ whole genome shotgun (WGS) entry which is preliminary data.</text>
</comment>
<dbReference type="RefSeq" id="WP_141354042.1">
    <property type="nucleotide sequence ID" value="NZ_BJNV01000063.1"/>
</dbReference>
<dbReference type="Pfam" id="PF04355">
    <property type="entry name" value="BamE"/>
    <property type="match status" value="1"/>
</dbReference>
<accession>A0A4Y4CW09</accession>
<organism evidence="5 6">
    <name type="scientific">Zoogloea ramigera</name>
    <dbReference type="NCBI Taxonomy" id="350"/>
    <lineage>
        <taxon>Bacteria</taxon>
        <taxon>Pseudomonadati</taxon>
        <taxon>Pseudomonadota</taxon>
        <taxon>Betaproteobacteria</taxon>
        <taxon>Rhodocyclales</taxon>
        <taxon>Zoogloeaceae</taxon>
        <taxon>Zoogloea</taxon>
    </lineage>
</organism>
<evidence type="ECO:0000313" key="6">
    <source>
        <dbReference type="Proteomes" id="UP000318422"/>
    </source>
</evidence>
<evidence type="ECO:0000256" key="1">
    <source>
        <dbReference type="ARBA" id="ARBA00022729"/>
    </source>
</evidence>
<evidence type="ECO:0000256" key="3">
    <source>
        <dbReference type="SAM" id="SignalP"/>
    </source>
</evidence>
<protein>
    <recommendedName>
        <fullName evidence="4">Outer membrane protein assembly factor BamE domain-containing protein</fullName>
    </recommendedName>
</protein>
<evidence type="ECO:0000259" key="4">
    <source>
        <dbReference type="Pfam" id="PF04355"/>
    </source>
</evidence>
<feature type="chain" id="PRO_5021300570" description="Outer membrane protein assembly factor BamE domain-containing protein" evidence="3">
    <location>
        <begin position="19"/>
        <end position="161"/>
    </location>
</feature>
<keyword evidence="6" id="KW-1185">Reference proteome</keyword>
<dbReference type="PROSITE" id="PS51257">
    <property type="entry name" value="PROKAR_LIPOPROTEIN"/>
    <property type="match status" value="1"/>
</dbReference>
<gene>
    <name evidence="5" type="ORF">ZRA01_31510</name>
</gene>
<keyword evidence="1 3" id="KW-0732">Signal</keyword>
<feature type="domain" description="Outer membrane protein assembly factor BamE" evidence="4">
    <location>
        <begin position="85"/>
        <end position="121"/>
    </location>
</feature>